<reference evidence="1 3" key="1">
    <citation type="submission" date="2015-04" db="EMBL/GenBank/DDBJ databases">
        <title>The draft genome sequence of Roseovarius indicus B108T.</title>
        <authorList>
            <person name="Li G."/>
            <person name="Lai Q."/>
            <person name="Shao Z."/>
            <person name="Yan P."/>
        </authorList>
    </citation>
    <scope>NUCLEOTIDE SEQUENCE [LARGE SCALE GENOMIC DNA]</scope>
    <source>
        <strain evidence="1 3">B108</strain>
    </source>
</reference>
<dbReference type="PATRIC" id="fig|540747.5.peg.1026"/>
<accession>A0A0T5P7D4</accession>
<sequence length="100" mass="10665">MDAAAKEALSREMTYYVTRETQAGGQYFVHSEFCAVLPPDNTLETVGVFADSGEALEAARDGRDPVNACATCSPECHVPDHAGGARAFDTREAALKRDGV</sequence>
<evidence type="ECO:0000313" key="3">
    <source>
        <dbReference type="Proteomes" id="UP000051401"/>
    </source>
</evidence>
<dbReference type="RefSeq" id="WP_057817497.1">
    <property type="nucleotide sequence ID" value="NZ_CP031598.1"/>
</dbReference>
<dbReference type="AlphaFoldDB" id="A0A0T5P7D4"/>
<dbReference type="Proteomes" id="UP000325785">
    <property type="component" value="Chromosome"/>
</dbReference>
<dbReference type="EMBL" id="LAXI01000011">
    <property type="protein sequence ID" value="KRS16831.1"/>
    <property type="molecule type" value="Genomic_DNA"/>
</dbReference>
<dbReference type="EMBL" id="CP031598">
    <property type="protein sequence ID" value="QEW24270.1"/>
    <property type="molecule type" value="Genomic_DNA"/>
</dbReference>
<organism evidence="1 3">
    <name type="scientific">Roseovarius indicus</name>
    <dbReference type="NCBI Taxonomy" id="540747"/>
    <lineage>
        <taxon>Bacteria</taxon>
        <taxon>Pseudomonadati</taxon>
        <taxon>Pseudomonadota</taxon>
        <taxon>Alphaproteobacteria</taxon>
        <taxon>Rhodobacterales</taxon>
        <taxon>Roseobacteraceae</taxon>
        <taxon>Roseovarius</taxon>
    </lineage>
</organism>
<dbReference type="KEGG" id="rid:RIdsm_00045"/>
<dbReference type="OrthoDB" id="7745566at2"/>
<evidence type="ECO:0000313" key="4">
    <source>
        <dbReference type="Proteomes" id="UP000325785"/>
    </source>
</evidence>
<evidence type="ECO:0000313" key="1">
    <source>
        <dbReference type="EMBL" id="KRS16831.1"/>
    </source>
</evidence>
<reference evidence="2 4" key="2">
    <citation type="submission" date="2018-08" db="EMBL/GenBank/DDBJ databases">
        <title>Genetic Globetrotter - A new plasmid hitch-hiking vast phylogenetic and geographic distances.</title>
        <authorList>
            <person name="Vollmers J."/>
            <person name="Petersen J."/>
        </authorList>
    </citation>
    <scope>NUCLEOTIDE SEQUENCE [LARGE SCALE GENOMIC DNA]</scope>
    <source>
        <strain evidence="2 4">DSM 26383</strain>
    </source>
</reference>
<protein>
    <submittedName>
        <fullName evidence="1">Uncharacterized protein</fullName>
    </submittedName>
</protein>
<keyword evidence="3" id="KW-1185">Reference proteome</keyword>
<evidence type="ECO:0000313" key="2">
    <source>
        <dbReference type="EMBL" id="QEW24270.1"/>
    </source>
</evidence>
<gene>
    <name evidence="2" type="ORF">RIdsm_00045</name>
    <name evidence="1" type="ORF">XM52_16515</name>
</gene>
<name>A0A0T5P7D4_9RHOB</name>
<proteinExistence type="predicted"/>
<dbReference type="Proteomes" id="UP000051401">
    <property type="component" value="Unassembled WGS sequence"/>
</dbReference>